<evidence type="ECO:0000313" key="1">
    <source>
        <dbReference type="EMBL" id="MDQ2065190.1"/>
    </source>
</evidence>
<dbReference type="PROSITE" id="PS51257">
    <property type="entry name" value="PROKAR_LIPOPROTEIN"/>
    <property type="match status" value="1"/>
</dbReference>
<accession>A0ABU0VW73</accession>
<name>A0ABU0VW73_9RHOB</name>
<dbReference type="GO" id="GO:0016787">
    <property type="term" value="F:hydrolase activity"/>
    <property type="evidence" value="ECO:0007669"/>
    <property type="project" value="UniProtKB-KW"/>
</dbReference>
<organism evidence="1 2">
    <name type="scientific">Pseudogemmobacter lacusdianii</name>
    <dbReference type="NCBI Taxonomy" id="3069608"/>
    <lineage>
        <taxon>Bacteria</taxon>
        <taxon>Pseudomonadati</taxon>
        <taxon>Pseudomonadota</taxon>
        <taxon>Alphaproteobacteria</taxon>
        <taxon>Rhodobacterales</taxon>
        <taxon>Paracoccaceae</taxon>
        <taxon>Pseudogemmobacter</taxon>
    </lineage>
</organism>
<dbReference type="EMBL" id="JAVDBT010000002">
    <property type="protein sequence ID" value="MDQ2065190.1"/>
    <property type="molecule type" value="Genomic_DNA"/>
</dbReference>
<keyword evidence="1" id="KW-0378">Hydrolase</keyword>
<sequence>MIRILQFTLVSLVLISCSPRGEFLEMDEIPPEKAALASEVAVREVVFVGTTRREEDGVYGFGRDERASFLRYDISVPKERKTGEVTWPKNAKRADPTTDFLTLADQRFADGAEFRRELRSAMQLRKQRDVVVYVHGFNNTMAESVYRVAQMHYDLKVPGVAVHYAWPSRGSALGYVYDRDSALFARDGLEQLLHEVAEAGAQRVVLIGHSMGSSVLMETLRQAAIRGDKRLMRSIGGVILISPDLDVDLFRLQAHAIGTLPEPFLIFGSRRDTILGLSSRISGAPERLGNLTDISVVGDLKVTYLDTAAYNQGAGHFNVGTSPALIQLLGGIQNIDAAFRAEAAGRVGLLPGAVLTVQSATSIILAPVTVLAEGKRRPRHVVEEEQAQ</sequence>
<dbReference type="Pfam" id="PF05990">
    <property type="entry name" value="DUF900"/>
    <property type="match status" value="1"/>
</dbReference>
<comment type="caution">
    <text evidence="1">The sequence shown here is derived from an EMBL/GenBank/DDBJ whole genome shotgun (WGS) entry which is preliminary data.</text>
</comment>
<dbReference type="Gene3D" id="3.40.50.1820">
    <property type="entry name" value="alpha/beta hydrolase"/>
    <property type="match status" value="1"/>
</dbReference>
<dbReference type="RefSeq" id="WP_306678884.1">
    <property type="nucleotide sequence ID" value="NZ_JAVDBT010000002.1"/>
</dbReference>
<dbReference type="SUPFAM" id="SSF53474">
    <property type="entry name" value="alpha/beta-Hydrolases"/>
    <property type="match status" value="1"/>
</dbReference>
<dbReference type="InterPro" id="IPR010297">
    <property type="entry name" value="DUF900_hydrolase"/>
</dbReference>
<proteinExistence type="predicted"/>
<protein>
    <submittedName>
        <fullName evidence="1">Alpha/beta fold hydrolase</fullName>
    </submittedName>
</protein>
<gene>
    <name evidence="1" type="ORF">Q9295_02290</name>
</gene>
<dbReference type="InterPro" id="IPR029058">
    <property type="entry name" value="AB_hydrolase_fold"/>
</dbReference>
<evidence type="ECO:0000313" key="2">
    <source>
        <dbReference type="Proteomes" id="UP001239680"/>
    </source>
</evidence>
<keyword evidence="2" id="KW-1185">Reference proteome</keyword>
<dbReference type="Proteomes" id="UP001239680">
    <property type="component" value="Unassembled WGS sequence"/>
</dbReference>
<reference evidence="1 2" key="1">
    <citation type="submission" date="2023-08" db="EMBL/GenBank/DDBJ databases">
        <title>Characterization of two Paracoccaceae strains isolated from Phycosphere and proposal of Xinfangfangia lacusdiani sp. nov.</title>
        <authorList>
            <person name="Deng Y."/>
            <person name="Zhang Y.Q."/>
        </authorList>
    </citation>
    <scope>NUCLEOTIDE SEQUENCE [LARGE SCALE GENOMIC DNA]</scope>
    <source>
        <strain evidence="1 2">CPCC 101601</strain>
    </source>
</reference>
<dbReference type="PANTHER" id="PTHR36513">
    <property type="entry name" value="ABC TRANSMEMBRANE TYPE-1 DOMAIN-CONTAINING PROTEIN"/>
    <property type="match status" value="1"/>
</dbReference>
<dbReference type="PANTHER" id="PTHR36513:SF1">
    <property type="entry name" value="TRANSMEMBRANE PROTEIN"/>
    <property type="match status" value="1"/>
</dbReference>